<evidence type="ECO:0000313" key="2">
    <source>
        <dbReference type="Proteomes" id="UP000092932"/>
    </source>
</evidence>
<protein>
    <submittedName>
        <fullName evidence="1">Formyl-coenzyme A transferase</fullName>
        <ecNumber evidence="1">2.8.3.16</ecNumber>
    </submittedName>
</protein>
<dbReference type="SUPFAM" id="SSF89796">
    <property type="entry name" value="CoA-transferase family III (CaiB/BaiF)"/>
    <property type="match status" value="2"/>
</dbReference>
<dbReference type="EC" id="2.8.3.16" evidence="1"/>
<reference evidence="1 2" key="1">
    <citation type="submission" date="2016-07" db="EMBL/GenBank/DDBJ databases">
        <title>Complete genome sequence of Altererythrobacter dongtanensis KCTC 22672, a type strain with esterase isolated from tidal flat.</title>
        <authorList>
            <person name="Cheng H."/>
            <person name="Wu Y.-H."/>
            <person name="Zhou P."/>
            <person name="Huo Y.-Y."/>
            <person name="Wang C.-S."/>
            <person name="Xu X.-W."/>
        </authorList>
    </citation>
    <scope>NUCLEOTIDE SEQUENCE [LARGE SCALE GENOMIC DNA]</scope>
    <source>
        <strain evidence="1 2">KCTC 22672</strain>
    </source>
</reference>
<dbReference type="InterPro" id="IPR003673">
    <property type="entry name" value="CoA-Trfase_fam_III"/>
</dbReference>
<sequence length="740" mass="80344">MSVVQPLVGTKVLEIAGRQAGAGVGRILADLGASITKIIHPNYERTPAELWLDRGKGIRFQHLSEANIEAMLETTDVVIENGRPGRLSRFGLDAEAVRNVRPEIVHLSLPGFPATDPRSKLRSSEGVICAAAGLYAERGWSHALRGNGPAITDMPMASAYATAFGTLAVLVALLERRRDGVGDTIEVSLHNALLEGLSYNHLKLEDLPNRYVDRRARWVRKGAKCDETTLQRLLDPVYRSYRCADGRYFYLATPPHRDIVPRTLSALGLWDELIASGLPLDYPYAASDLWKDREEGSIFGPPQLADRWFDKLYDGLVSRFAERPASAWADHFRQAGLSGQIVQTREEWRADPHALQSGLIDQESGMPGVLLWPIDDGPRGEADPVSNMRDVTILDLANVIAGPTCAGALARFGPRIIKIDAPSPNFDPYITVVLALQYGRGKDSMLLDVRTPPGRDLFHELVRKSDVITYNGAPSQPGALGIAPANLRALNPRAALVQVSAYGGPYTGPKSDCRGYDEILQAATGIMAAHREGDYPPEEFAQFGCVDVLTGLLGSCATMAAILSRGASWATSLAAGAQLIQLPLLCGESGVGGRIETLADGFYYLDEDVPPISDPATLCVAELDARVATHDWAGHRVTSYQELRATFATNREDLPDAMTKGMAAFTTDTGHPVATSLTLLEQTAVRRERPIIAPARLEKYGQSTRAICAELGCSDAKFEDLKQAGVVAESWPQHTQFLPV</sequence>
<dbReference type="Gene3D" id="3.40.50.10540">
    <property type="entry name" value="Crotonobetainyl-coa:carnitine coa-transferase, domain 1"/>
    <property type="match status" value="2"/>
</dbReference>
<dbReference type="InterPro" id="IPR023606">
    <property type="entry name" value="CoA-Trfase_III_dom_1_sf"/>
</dbReference>
<gene>
    <name evidence="1" type="primary">frc_1</name>
    <name evidence="1" type="ORF">A6F68_00110</name>
</gene>
<proteinExistence type="predicted"/>
<name>A0A1B2A917_9SPHN</name>
<dbReference type="RefSeq" id="WP_074428254.1">
    <property type="nucleotide sequence ID" value="NZ_CP016591.1"/>
</dbReference>
<accession>A0A1B2A917</accession>
<dbReference type="AlphaFoldDB" id="A0A1B2A917"/>
<dbReference type="InterPro" id="IPR050509">
    <property type="entry name" value="CoA-transferase_III"/>
</dbReference>
<dbReference type="PANTHER" id="PTHR48228">
    <property type="entry name" value="SUCCINYL-COA--D-CITRAMALATE COA-TRANSFERASE"/>
    <property type="match status" value="1"/>
</dbReference>
<keyword evidence="2" id="KW-1185">Reference proteome</keyword>
<dbReference type="Proteomes" id="UP000092932">
    <property type="component" value="Chromosome"/>
</dbReference>
<dbReference type="Pfam" id="PF02515">
    <property type="entry name" value="CoA_transf_3"/>
    <property type="match status" value="2"/>
</dbReference>
<dbReference type="PANTHER" id="PTHR48228:SF4">
    <property type="entry name" value="BLR3030 PROTEIN"/>
    <property type="match status" value="1"/>
</dbReference>
<keyword evidence="1" id="KW-0808">Transferase</keyword>
<dbReference type="PATRIC" id="fig|692370.5.peg.116"/>
<dbReference type="Gene3D" id="3.30.1540.10">
    <property type="entry name" value="formyl-coa transferase, domain 3"/>
    <property type="match status" value="1"/>
</dbReference>
<dbReference type="EMBL" id="CP016591">
    <property type="protein sequence ID" value="ANY18646.1"/>
    <property type="molecule type" value="Genomic_DNA"/>
</dbReference>
<dbReference type="GO" id="GO:0033608">
    <property type="term" value="F:formyl-CoA transferase activity"/>
    <property type="evidence" value="ECO:0007669"/>
    <property type="project" value="UniProtKB-EC"/>
</dbReference>
<dbReference type="STRING" id="692370.A6F68_00110"/>
<evidence type="ECO:0000313" key="1">
    <source>
        <dbReference type="EMBL" id="ANY18646.1"/>
    </source>
</evidence>
<dbReference type="InterPro" id="IPR044855">
    <property type="entry name" value="CoA-Trfase_III_dom3_sf"/>
</dbReference>
<organism evidence="1 2">
    <name type="scientific">Tsuneonella dongtanensis</name>
    <dbReference type="NCBI Taxonomy" id="692370"/>
    <lineage>
        <taxon>Bacteria</taxon>
        <taxon>Pseudomonadati</taxon>
        <taxon>Pseudomonadota</taxon>
        <taxon>Alphaproteobacteria</taxon>
        <taxon>Sphingomonadales</taxon>
        <taxon>Erythrobacteraceae</taxon>
        <taxon>Tsuneonella</taxon>
    </lineage>
</organism>
<dbReference type="KEGG" id="ado:A6F68_00110"/>